<evidence type="ECO:0000259" key="18">
    <source>
        <dbReference type="PROSITE" id="PS50011"/>
    </source>
</evidence>
<evidence type="ECO:0000256" key="2">
    <source>
        <dbReference type="ARBA" id="ARBA00004479"/>
    </source>
</evidence>
<accession>A0AAF5DD93</accession>
<feature type="transmembrane region" description="Helical" evidence="17">
    <location>
        <begin position="12"/>
        <end position="32"/>
    </location>
</feature>
<dbReference type="InterPro" id="IPR011009">
    <property type="entry name" value="Kinase-like_dom_sf"/>
</dbReference>
<dbReference type="InterPro" id="IPR018297">
    <property type="entry name" value="A/G_cyclase_CS"/>
</dbReference>
<dbReference type="CDD" id="cd07302">
    <property type="entry name" value="CHD"/>
    <property type="match status" value="3"/>
</dbReference>
<feature type="domain" description="Protein kinase" evidence="18">
    <location>
        <begin position="3514"/>
        <end position="3802"/>
    </location>
</feature>
<evidence type="ECO:0000256" key="4">
    <source>
        <dbReference type="ARBA" id="ARBA00022692"/>
    </source>
</evidence>
<dbReference type="PANTHER" id="PTHR11920">
    <property type="entry name" value="GUANYLYL CYCLASE"/>
    <property type="match status" value="1"/>
</dbReference>
<dbReference type="InterPro" id="IPR029787">
    <property type="entry name" value="Nucleotide_cyclase"/>
</dbReference>
<dbReference type="InterPro" id="IPR000719">
    <property type="entry name" value="Prot_kinase_dom"/>
</dbReference>
<dbReference type="Pfam" id="PF01094">
    <property type="entry name" value="ANF_receptor"/>
    <property type="match status" value="4"/>
</dbReference>
<dbReference type="GO" id="GO:0007168">
    <property type="term" value="P:receptor guanylyl cyclase signaling pathway"/>
    <property type="evidence" value="ECO:0007669"/>
    <property type="project" value="TreeGrafter"/>
</dbReference>
<feature type="coiled-coil region" evidence="16">
    <location>
        <begin position="4218"/>
        <end position="4291"/>
    </location>
</feature>
<evidence type="ECO:0000256" key="9">
    <source>
        <dbReference type="ARBA" id="ARBA00023136"/>
    </source>
</evidence>
<evidence type="ECO:0000256" key="5">
    <source>
        <dbReference type="ARBA" id="ARBA00022729"/>
    </source>
</evidence>
<keyword evidence="5" id="KW-0732">Signal</keyword>
<dbReference type="InterPro" id="IPR019347">
    <property type="entry name" value="Axonemal_dynein_light_chain"/>
</dbReference>
<sequence length="4291" mass="490886">INKCIYNVNFIFNICYILLKMIFNIFILFLLFSNGNCQLIDTSSLGVVKIAIILPYQSPDLVYWQGYPNSAAAVTEALEAAKKNNSLLERVDFQFTWKMNECVASTAAGQLFELINDQKVHVLFGPPCADTANVAMNIATYYNTPLYLFGTSSLEEITDIASYSVVTSVMPSYSDFVLGLARLLIRFEWFTVTIVVYESAAKLKRCGRFYDIANDIITEGFSEITVVYQRKIVNFDHDSLLKITNDIKKVSRIIVVCIDEIDKLRSFMLAAYDNNMNTPDYVYINCDVDMDNYINEENKNALKDYKVPPDGRDVEAISMYKWMFHLQFSFQGGMSSEYNNLRVTIPKKMKEPPFNCTTVCEKYNVSSAYAPYLYDSAYLYYISLGLAMNNANGTPNATEIASNGRLVTSNSVGVFNGITGAFKISSNLTRDSKLSFSTYYNDGLNATRWMFILIIGIEAEFNVSFTDPATSIFSIRGGIIPLNVPLCGYQDEYCQPSFIEKTPVGFAFIIVAAVLILLFILFLMCCLCYMKKKEEEKQNELWRMYYRSVIKYSDYKGSIVQLQSKRSLLSTSQSSTKHSFKDKTEGKHQLYVLHTEPIMGRIHDVMYTLKKRDMQHLRQMRMLESENINKFLGFCLDAPTLMSFWKYCSRLSFVDILTNDNLNINMDGFFIYSLIKDTVEGLNALHNSSIEIHGNLSSRNCLVDERWQVKLSDFGLPFIRCLEKQKVEDQIWTAPEILREDVSQPTKHSDIYSLAIVLADVINKNISFENSDIKGGADEIIYMLKKKKTVPLRPILKPAVEDITPALIHLIKDMWSEDPNERPKSEIIKKLIKEMNPGKSTNLMDHVYGILENYAANLEDEIQERTKELIEEKKKADILLSRMLPKAVAEKLKLGQSVLPEQFDLVTIFFSDVVSFTTLASKCTPMQVVNLLNNLYTTFDSIINEHDVYKVETIGDGYLCVSGLPHRNGVLHVKEIALLSIALIKSLENFSIPHLPNEKIKIRVGMHSGPCVAGVVGLTMPRYCLFGDTVNTASRMESNGKPNHIHMSSESHKLLTEKIGGFVTEPRGEVIIKGKGVMETYWLIGKVGEVPADPNNGIVGMFFPYNSSDQIKWQGYQNSAGAVIAALNLAKENYSILNEIEVTYSWIYNECVMPTAMGNFFEMITSVNESIDVMFGPACSETAPLCGNIAAYYNFPIFLYGLSSVFTSFEDVSLYPTVVTVMPSYKDGARGLAKILQNFAWYDVALIYMQSTKMLRKCEKFANEVDSVISNDIFNVRIAYKRIITNFSASNLANIANTVKKLSRIFIICLDEQDKFRSLMLAFYDSGMNNNEYVYINTDVNLDYYINSENQLLLKDYNIPPDGRDNDTYSMYDYILHFQYFMTGGMSSYYNEFRTNMPTYMKQSPFNCTTECEMYNVSSIYAPYLFDTAYVYYACLAKMMVENDNKIPFNELIKNGQLIANYSIDTFQGITGEFSINKLYIRNSLLALGTYYNFGQNVTNWIEINVNDGIANLNLLYTDPSTTIWKSRNGKQPLNEPKCGYKNTLCPYQFIQQNSIGFAFTIIGGVILIILIILIFVCLYIQKKREEEKQNDMWKISYHSLIKYEDYEKSASLHQSRKSIASGKSSTKLSEKFNPEGRHRLFVYKNEYVMGRIHSCPYILNKSDMAHLRHLRMLNNDNVNKLIGFSLNAPTLMSIWKFCSRGSIANILTDDNLKINIDGVFIYSLIKDTVEGLYFIHNSPIEIHGNLSSRNCLINERWQVKLSDYGLPFLRIFEEGKPEHLLWTAPEVLRYDISYPNKESDIYSLAIVLSDLINKGISFDNNNIEGGVDEVIYMLKNKRSSPFRPNLDPAVEDIPSAMLHLIKDMWSEDPSLRPKINVIKKLIKQMKVGKKSNLMDHVYSMLENYATSLEEDIQNRTKELMEEKKKADLLLSKMLPKAVAEKLKSGQTIAPEHFDLVTIFFSDVVSFTTLASKCTALQVVDLMNGLYTIFDSTISEHDVYKVETIGDGYLCVSGLPERNGNNHVKEIANLSLELLKQIPKFKIGHLPNEEIRIRVGMHSGPCVAGVVGLTMPRYCLFGDTVNTASRMESNGKPNHIHMSSDAHKLLTEKIGGFVTEPRGEVLIKGKGVMETYWLLGKTGEVKANSNNGMYTDYRKDSMLYIALLLPDKNPNAILWQGYQNSAAAAVQAWYLAKENYTNLRGINISFEIILDDCIISETVGDLREIIVTKNISAIFGPPCSETCTQSSHLAVYYNLPMYLFGTSMFTDMSDISVFSTIMQVMPSYTDSAKGLAEVLTKFEWNQVSLIYMNSLPNLSRCHAFAVQLDYQLYNFYQNIDVVYKRMLTSFEHDVLESMVKAINEVSRINIICIDEMDKLRNVMLAFFDNGMNKSDYVYINVDADMDGYINQEGINAMKDYNITPDGRDKDAYSMYDLMYHYQFSQINRIPGKYDDLRTNMKKYMKEWPFYCYEECEQYNVSSVYAPYLHDTAYIYYSALSKALDLYGDQLNFYDIVNDGKLISNMSIGYYVGATGKFQIDTNLVRNSLLSFSNYIDNGENISRRLLVKVYNNIRVEIETIYTNEKDTIWATRNGIKPLSVPLCGFLNENCQKSFIENYPILFGAIIFVYMHYLKIKEEEKSNNIWKVGFHSLIKHSDSKNSSSIALSKRSVNSSISNQSKMALHDKKDGKHQFFILNNIPVVGRVHNCYYVFSKKDMAYIRNIIMVDSENINKLVDIVEGLYVMHNSAIEYHGNLSSKNCLVDERWQVKLSDYGFPFLRCLEEPKSAREQLWTAPELLRNKELRPNQSSDIYSLSIVMADLVNKNISFENSDVQKEADEIIYLLKNRNSESTRPTLNPAVENINGNLLHLIRDMWAEDPSRRPKISVIRKLINDMNETKSKNLMDHMYDLLENYAASLEEDIQHRTKELMEEKKKADLLLSRMLPKAVAEKLKLGQPIAPEHFDSVTIFFSDVVSFTTLAIFIILNIISIIFCQNNTTFNQNIKIALLLPDKNPNTILWQGYQNSAAAAVQAWYLAQENYTNLRGINISFEIILDDCIISETIGDLREIIVTKNISAIFGPPCSETCTQSSYLAVYYNLPMYLFGTSMFTDMSDISVFSTIMQVMPSYSDSALGLAEILTRFEWNQVSLIYMNSLPNLSRCFAFAIQLDYQLSNFYQNIDVVYKRMLTSFEHDVLENIVKAINEVSRINIICIDEIDILRSVMLAFFDNGMNKSDYVYINVDADMDGYINQEGKNAMKDYNITPDGRDKDAYSMYDLMYHYQFSQVNSLPGKYNDLRTNMKKYMKEWPFYCYEECEQYNVSSVYAPYLHDTAYIYYSALSKALDLYGNQLNFYDIVNDGKLIANMSIDFYVGATGAFQIDKNLLRNSVLSFSNYIDNGENVSRRVLVKVYNNIRVELETLYTNEKDTIWATRNGIKPLSVPLCGFLNENCQKSFIENYPILFGAIIFVSILIIILIILIISYMHYLKIKEEEKSNNVWKVRFHTLTKYSDFKGASSLILSRRSVNSASSDQSKIAFHDKTDGRHQLFVLNNIPVVGRVHNCYYIFSKKDMAYIRNIIMVDSENINKLVGFCLDGPTLLSLWNYCSRGCLIDIITNDNLNINIDGFFVYSLIKDIVEGLYVIHNSAIEYHGNLSSKNCLVDERWQVKLSDYGFPFLRCLEEPKSAREQLWTAPELLRNKELRPNKSSDIYSLAIVMADLVNKNISFENSDVQKEADEIIYLLKNKNSESTRPSLNPAIEDINGNLLHLIRDMWAEDPSRRPKINVIRKLIKDMNETKSKNLMDHMYDLLENYAASLEEDIQHRTKELMEEKKKADLLLSRMLPKAVAEKLKLGQPIVPEHFDSVTIFFSDVVSFTTLASKCTALQVVDLMNGLYTIFDSTISEHDVYKVETIGDGYLCVSGLPERNGKRHIAEIASLSLELIKRIPEFEIAHLPNEKIRIRVGINSGPCVAGVVGLTMPRYCLFGDTVNTASRMESNGKPSHIHMSKEAHELIKNVGGFVTKLRGEVLIKGKGVMETYWFQSFLKTEKAVEKESSSLEDEIPEDFEKRLKEYMQYSELLNKPGPSPVPVDPEAQLRKIMDFILPGREYVSEGKIWIEKTSTVPTTRLDLLSLHEKFEASLIERNAKMFGICPIRRDLFEQLFDEIIRQVTINCAERGLLLLRIKHEFQLTIVSYQSVLESAIAYGIRKAIETEVQRSSVDEQAQNDRTENIALKKKIEQLEQKSLQEKLLREQEIELMVQNLKEENNRLNQNCKILKGQLQTILQLEQEMKQNDEK</sequence>
<feature type="domain" description="Protein kinase" evidence="18">
    <location>
        <begin position="2610"/>
        <end position="2905"/>
    </location>
</feature>
<keyword evidence="12 14" id="KW-0456">Lyase</keyword>
<keyword evidence="13 15" id="KW-0141">cGMP biosynthesis</keyword>
<dbReference type="FunFam" id="3.30.70.1230:FF:000023">
    <property type="entry name" value="Guanylate cyclase"/>
    <property type="match status" value="3"/>
</dbReference>
<reference evidence="21" key="1">
    <citation type="submission" date="2024-02" db="UniProtKB">
        <authorList>
            <consortium name="WormBaseParasite"/>
        </authorList>
    </citation>
    <scope>IDENTIFICATION</scope>
</reference>
<feature type="transmembrane region" description="Helical" evidence="17">
    <location>
        <begin position="2969"/>
        <end position="2988"/>
    </location>
</feature>
<organism evidence="20 21">
    <name type="scientific">Strongyloides stercoralis</name>
    <name type="common">Threadworm</name>
    <dbReference type="NCBI Taxonomy" id="6248"/>
    <lineage>
        <taxon>Eukaryota</taxon>
        <taxon>Metazoa</taxon>
        <taxon>Ecdysozoa</taxon>
        <taxon>Nematoda</taxon>
        <taxon>Chromadorea</taxon>
        <taxon>Rhabditida</taxon>
        <taxon>Tylenchina</taxon>
        <taxon>Panagrolaimomorpha</taxon>
        <taxon>Strongyloidoidea</taxon>
        <taxon>Strongyloididae</taxon>
        <taxon>Strongyloides</taxon>
    </lineage>
</organism>
<dbReference type="Pfam" id="PF07714">
    <property type="entry name" value="PK_Tyr_Ser-Thr"/>
    <property type="match status" value="2"/>
</dbReference>
<evidence type="ECO:0000256" key="17">
    <source>
        <dbReference type="SAM" id="Phobius"/>
    </source>
</evidence>
<evidence type="ECO:0000256" key="10">
    <source>
        <dbReference type="ARBA" id="ARBA00023170"/>
    </source>
</evidence>
<evidence type="ECO:0000259" key="19">
    <source>
        <dbReference type="PROSITE" id="PS50125"/>
    </source>
</evidence>
<evidence type="ECO:0000313" key="20">
    <source>
        <dbReference type="Proteomes" id="UP000035681"/>
    </source>
</evidence>
<name>A0AAF5DD93_STRER</name>
<evidence type="ECO:0000256" key="7">
    <source>
        <dbReference type="ARBA" id="ARBA00022989"/>
    </source>
</evidence>
<dbReference type="GO" id="GO:0004016">
    <property type="term" value="F:adenylate cyclase activity"/>
    <property type="evidence" value="ECO:0007669"/>
    <property type="project" value="TreeGrafter"/>
</dbReference>
<dbReference type="Gene3D" id="3.30.70.1230">
    <property type="entry name" value="Nucleotide cyclase"/>
    <property type="match status" value="4"/>
</dbReference>
<comment type="similarity">
    <text evidence="14">Belongs to the adenylyl cyclase class-4/guanylyl cyclase family.</text>
</comment>
<evidence type="ECO:0000256" key="14">
    <source>
        <dbReference type="RuleBase" id="RU000405"/>
    </source>
</evidence>
<dbReference type="Pfam" id="PF10211">
    <property type="entry name" value="Ax_dynein_light"/>
    <property type="match status" value="1"/>
</dbReference>
<dbReference type="GO" id="GO:0004383">
    <property type="term" value="F:guanylate cyclase activity"/>
    <property type="evidence" value="ECO:0007669"/>
    <property type="project" value="UniProtKB-EC"/>
</dbReference>
<dbReference type="InterPro" id="IPR050401">
    <property type="entry name" value="Cyclic_nucleotide_synthase"/>
</dbReference>
<dbReference type="SUPFAM" id="SSF55073">
    <property type="entry name" value="Nucleotide cyclase"/>
    <property type="match status" value="3"/>
</dbReference>
<comment type="catalytic activity">
    <reaction evidence="1 15">
        <text>GTP = 3',5'-cyclic GMP + diphosphate</text>
        <dbReference type="Rhea" id="RHEA:13665"/>
        <dbReference type="ChEBI" id="CHEBI:33019"/>
        <dbReference type="ChEBI" id="CHEBI:37565"/>
        <dbReference type="ChEBI" id="CHEBI:57746"/>
        <dbReference type="EC" id="4.6.1.2"/>
    </reaction>
</comment>
<keyword evidence="11" id="KW-0325">Glycoprotein</keyword>
<dbReference type="PROSITE" id="PS00452">
    <property type="entry name" value="GUANYLATE_CYCLASE_1"/>
    <property type="match status" value="3"/>
</dbReference>
<feature type="domain" description="Guanylate cyclase" evidence="19">
    <location>
        <begin position="1958"/>
        <end position="2088"/>
    </location>
</feature>
<feature type="domain" description="Guanylate cyclase" evidence="19">
    <location>
        <begin position="907"/>
        <end position="1037"/>
    </location>
</feature>
<dbReference type="InterPro" id="IPR001245">
    <property type="entry name" value="Ser-Thr/Tyr_kinase_cat_dom"/>
</dbReference>
<dbReference type="GO" id="GO:0005737">
    <property type="term" value="C:cytoplasm"/>
    <property type="evidence" value="ECO:0007669"/>
    <property type="project" value="UniProtKB-ARBA"/>
</dbReference>
<dbReference type="Gene3D" id="1.10.510.10">
    <property type="entry name" value="Transferase(Phosphotransferase) domain 1"/>
    <property type="match status" value="4"/>
</dbReference>
<feature type="transmembrane region" description="Helical" evidence="17">
    <location>
        <begin position="504"/>
        <end position="530"/>
    </location>
</feature>
<dbReference type="WBParaSite" id="TCONS_00010372.p1">
    <property type="protein sequence ID" value="TCONS_00010372.p1"/>
    <property type="gene ID" value="XLOC_003453"/>
</dbReference>
<evidence type="ECO:0000256" key="16">
    <source>
        <dbReference type="SAM" id="Coils"/>
    </source>
</evidence>
<dbReference type="Gene3D" id="6.10.250.780">
    <property type="match status" value="1"/>
</dbReference>
<dbReference type="PROSITE" id="PS50125">
    <property type="entry name" value="GUANYLATE_CYCLASE_2"/>
    <property type="match status" value="3"/>
</dbReference>
<proteinExistence type="inferred from homology"/>
<dbReference type="GO" id="GO:0035556">
    <property type="term" value="P:intracellular signal transduction"/>
    <property type="evidence" value="ECO:0007669"/>
    <property type="project" value="InterPro"/>
</dbReference>
<dbReference type="GO" id="GO:0005524">
    <property type="term" value="F:ATP binding"/>
    <property type="evidence" value="ECO:0007669"/>
    <property type="project" value="InterPro"/>
</dbReference>
<dbReference type="GO" id="GO:0005886">
    <property type="term" value="C:plasma membrane"/>
    <property type="evidence" value="ECO:0007669"/>
    <property type="project" value="TreeGrafter"/>
</dbReference>
<feature type="transmembrane region" description="Helical" evidence="17">
    <location>
        <begin position="3456"/>
        <end position="3479"/>
    </location>
</feature>
<dbReference type="InterPro" id="IPR001828">
    <property type="entry name" value="ANF_lig-bd_rcpt"/>
</dbReference>
<feature type="domain" description="Protein kinase" evidence="18">
    <location>
        <begin position="569"/>
        <end position="849"/>
    </location>
</feature>
<dbReference type="SMART" id="SM00044">
    <property type="entry name" value="CYCc"/>
    <property type="match status" value="3"/>
</dbReference>
<evidence type="ECO:0000256" key="12">
    <source>
        <dbReference type="ARBA" id="ARBA00023239"/>
    </source>
</evidence>
<dbReference type="GO" id="GO:0007635">
    <property type="term" value="P:chemosensory behavior"/>
    <property type="evidence" value="ECO:0007669"/>
    <property type="project" value="UniProtKB-ARBA"/>
</dbReference>
<feature type="transmembrane region" description="Helical" evidence="17">
    <location>
        <begin position="1679"/>
        <end position="1698"/>
    </location>
</feature>
<keyword evidence="9 17" id="KW-0472">Membrane</keyword>
<evidence type="ECO:0000256" key="6">
    <source>
        <dbReference type="ARBA" id="ARBA00022741"/>
    </source>
</evidence>
<dbReference type="GO" id="GO:0006935">
    <property type="term" value="P:chemotaxis"/>
    <property type="evidence" value="ECO:0007669"/>
    <property type="project" value="UniProtKB-ARBA"/>
</dbReference>
<dbReference type="EC" id="4.6.1.2" evidence="3 15"/>
<feature type="domain" description="Protein kinase" evidence="18">
    <location>
        <begin position="1614"/>
        <end position="1900"/>
    </location>
</feature>
<dbReference type="GO" id="GO:0004672">
    <property type="term" value="F:protein kinase activity"/>
    <property type="evidence" value="ECO:0007669"/>
    <property type="project" value="InterPro"/>
</dbReference>
<keyword evidence="7 17" id="KW-1133">Transmembrane helix</keyword>
<feature type="domain" description="Guanylate cyclase" evidence="19">
    <location>
        <begin position="3860"/>
        <end position="3990"/>
    </location>
</feature>
<evidence type="ECO:0000313" key="21">
    <source>
        <dbReference type="WBParaSite" id="TCONS_00010372.p1"/>
    </source>
</evidence>
<evidence type="ECO:0000256" key="8">
    <source>
        <dbReference type="ARBA" id="ARBA00023054"/>
    </source>
</evidence>
<keyword evidence="8 16" id="KW-0175">Coiled coil</keyword>
<dbReference type="GO" id="GO:0001653">
    <property type="term" value="F:peptide receptor activity"/>
    <property type="evidence" value="ECO:0007669"/>
    <property type="project" value="TreeGrafter"/>
</dbReference>
<protein>
    <recommendedName>
        <fullName evidence="3 15">Guanylate cyclase</fullName>
        <ecNumber evidence="3 15">4.6.1.2</ecNumber>
    </recommendedName>
</protein>
<evidence type="ECO:0000256" key="13">
    <source>
        <dbReference type="ARBA" id="ARBA00023293"/>
    </source>
</evidence>
<dbReference type="Pfam" id="PF00211">
    <property type="entry name" value="Guanylate_cyc"/>
    <property type="match status" value="3"/>
</dbReference>
<dbReference type="SUPFAM" id="SSF53822">
    <property type="entry name" value="Periplasmic binding protein-like I"/>
    <property type="match status" value="4"/>
</dbReference>
<dbReference type="InterPro" id="IPR001054">
    <property type="entry name" value="A/G_cyclase"/>
</dbReference>
<comment type="subcellular location">
    <subcellularLocation>
        <location evidence="2">Membrane</location>
        <topology evidence="2">Single-pass type I membrane protein</topology>
    </subcellularLocation>
</comment>
<keyword evidence="6" id="KW-0547">Nucleotide-binding</keyword>
<keyword evidence="10" id="KW-0675">Receptor</keyword>
<keyword evidence="4 17" id="KW-0812">Transmembrane</keyword>
<dbReference type="PROSITE" id="PS50011">
    <property type="entry name" value="PROTEIN_KINASE_DOM"/>
    <property type="match status" value="4"/>
</dbReference>
<feature type="transmembrane region" description="Helical" evidence="17">
    <location>
        <begin position="1556"/>
        <end position="1581"/>
    </location>
</feature>
<evidence type="ECO:0000256" key="3">
    <source>
        <dbReference type="ARBA" id="ARBA00012202"/>
    </source>
</evidence>
<keyword evidence="20" id="KW-1185">Reference proteome</keyword>
<dbReference type="PANTHER" id="PTHR11920:SF493">
    <property type="entry name" value="RECEPTOR-TYPE GUANYLATE CYCLASE GCY-22"/>
    <property type="match status" value="1"/>
</dbReference>
<evidence type="ECO:0000256" key="15">
    <source>
        <dbReference type="RuleBase" id="RU003431"/>
    </source>
</evidence>
<dbReference type="Pfam" id="PF00069">
    <property type="entry name" value="Pkinase"/>
    <property type="match status" value="2"/>
</dbReference>
<dbReference type="CDD" id="cd06352">
    <property type="entry name" value="PBP1_NPR_GC-like"/>
    <property type="match status" value="4"/>
</dbReference>
<evidence type="ECO:0000256" key="11">
    <source>
        <dbReference type="ARBA" id="ARBA00023180"/>
    </source>
</evidence>
<dbReference type="InterPro" id="IPR028082">
    <property type="entry name" value="Peripla_BP_I"/>
</dbReference>
<dbReference type="Proteomes" id="UP000035681">
    <property type="component" value="Unplaced"/>
</dbReference>
<dbReference type="Gene3D" id="3.40.50.2300">
    <property type="match status" value="8"/>
</dbReference>
<dbReference type="SUPFAM" id="SSF56112">
    <property type="entry name" value="Protein kinase-like (PK-like)"/>
    <property type="match status" value="4"/>
</dbReference>
<evidence type="ECO:0000256" key="1">
    <source>
        <dbReference type="ARBA" id="ARBA00001436"/>
    </source>
</evidence>